<keyword evidence="3" id="KW-0645">Protease</keyword>
<feature type="binding site" evidence="1">
    <location>
        <position position="13"/>
    </location>
    <ligand>
        <name>Zn(2+)</name>
        <dbReference type="ChEBI" id="CHEBI:29105"/>
    </ligand>
</feature>
<reference evidence="3 4" key="1">
    <citation type="submission" date="2018-04" db="EMBL/GenBank/DDBJ databases">
        <title>Novel actinobacteria from marine sediment.</title>
        <authorList>
            <person name="Ng Z.Y."/>
            <person name="Tan G.Y.A."/>
        </authorList>
    </citation>
    <scope>NUCLEOTIDE SEQUENCE [LARGE SCALE GENOMIC DNA]</scope>
    <source>
        <strain evidence="3 4">TPS81</strain>
    </source>
</reference>
<dbReference type="AlphaFoldDB" id="A0A368T2M7"/>
<protein>
    <submittedName>
        <fullName evidence="3">ATP-dependent Clp protease ATP-binding subunit ClpX</fullName>
    </submittedName>
</protein>
<comment type="similarity">
    <text evidence="1">Belongs to the ClpX chaperone family.</text>
</comment>
<keyword evidence="1" id="KW-0143">Chaperone</keyword>
<dbReference type="PANTHER" id="PTHR48102">
    <property type="entry name" value="ATP-DEPENDENT CLP PROTEASE ATP-BINDING SUBUNIT CLPX-LIKE, MITOCHONDRIAL-RELATED"/>
    <property type="match status" value="1"/>
</dbReference>
<keyword evidence="3" id="KW-0547">Nucleotide-binding</keyword>
<feature type="binding site" evidence="1">
    <location>
        <position position="16"/>
    </location>
    <ligand>
        <name>Zn(2+)</name>
        <dbReference type="ChEBI" id="CHEBI:29105"/>
    </ligand>
</feature>
<feature type="binding site" evidence="1">
    <location>
        <position position="36"/>
    </location>
    <ligand>
        <name>Zn(2+)</name>
        <dbReference type="ChEBI" id="CHEBI:29105"/>
    </ligand>
</feature>
<dbReference type="InterPro" id="IPR038366">
    <property type="entry name" value="Znf_CppX_C4_sf"/>
</dbReference>
<dbReference type="PROSITE" id="PS51902">
    <property type="entry name" value="CLPX_ZB"/>
    <property type="match status" value="1"/>
</dbReference>
<dbReference type="GO" id="GO:0016887">
    <property type="term" value="F:ATP hydrolysis activity"/>
    <property type="evidence" value="ECO:0007669"/>
    <property type="project" value="TreeGrafter"/>
</dbReference>
<feature type="domain" description="ClpX-type ZB" evidence="2">
    <location>
        <begin position="1"/>
        <end position="55"/>
    </location>
</feature>
<dbReference type="InterPro" id="IPR059188">
    <property type="entry name" value="Znf_CLPX-like"/>
</dbReference>
<dbReference type="Gene3D" id="3.40.50.300">
    <property type="entry name" value="P-loop containing nucleotide triphosphate hydrolases"/>
    <property type="match status" value="1"/>
</dbReference>
<dbReference type="Pfam" id="PF06689">
    <property type="entry name" value="zf-C4_ClpX"/>
    <property type="match status" value="1"/>
</dbReference>
<keyword evidence="1" id="KW-0479">Metal-binding</keyword>
<dbReference type="GO" id="GO:0008233">
    <property type="term" value="F:peptidase activity"/>
    <property type="evidence" value="ECO:0007669"/>
    <property type="project" value="UniProtKB-KW"/>
</dbReference>
<dbReference type="PANTHER" id="PTHR48102:SF7">
    <property type="entry name" value="ATP-DEPENDENT CLP PROTEASE ATP-BINDING SUBUNIT CLPX-LIKE, MITOCHONDRIAL"/>
    <property type="match status" value="1"/>
</dbReference>
<keyword evidence="4" id="KW-1185">Reference proteome</keyword>
<accession>A0A368T2M7</accession>
<keyword evidence="3" id="KW-0067">ATP-binding</keyword>
<dbReference type="SUPFAM" id="SSF57716">
    <property type="entry name" value="Glucocorticoid receptor-like (DNA-binding domain)"/>
    <property type="match status" value="1"/>
</dbReference>
<evidence type="ECO:0000256" key="1">
    <source>
        <dbReference type="PROSITE-ProRule" id="PRU01250"/>
    </source>
</evidence>
<organism evidence="3 4">
    <name type="scientific">Marinitenerispora sediminis</name>
    <dbReference type="NCBI Taxonomy" id="1931232"/>
    <lineage>
        <taxon>Bacteria</taxon>
        <taxon>Bacillati</taxon>
        <taxon>Actinomycetota</taxon>
        <taxon>Actinomycetes</taxon>
        <taxon>Streptosporangiales</taxon>
        <taxon>Nocardiopsidaceae</taxon>
        <taxon>Marinitenerispora</taxon>
    </lineage>
</organism>
<dbReference type="SMART" id="SM00994">
    <property type="entry name" value="zf-C4_ClpX"/>
    <property type="match status" value="1"/>
</dbReference>
<gene>
    <name evidence="3" type="ORF">DEF24_17190</name>
</gene>
<dbReference type="GO" id="GO:0006457">
    <property type="term" value="P:protein folding"/>
    <property type="evidence" value="ECO:0007669"/>
    <property type="project" value="UniProtKB-UniRule"/>
</dbReference>
<dbReference type="GO" id="GO:0009376">
    <property type="term" value="C:HslUV protease complex"/>
    <property type="evidence" value="ECO:0007669"/>
    <property type="project" value="TreeGrafter"/>
</dbReference>
<evidence type="ECO:0000259" key="2">
    <source>
        <dbReference type="PROSITE" id="PS51902"/>
    </source>
</evidence>
<dbReference type="GO" id="GO:0051301">
    <property type="term" value="P:cell division"/>
    <property type="evidence" value="ECO:0007669"/>
    <property type="project" value="TreeGrafter"/>
</dbReference>
<feature type="binding site" evidence="1">
    <location>
        <position position="39"/>
    </location>
    <ligand>
        <name>Zn(2+)</name>
        <dbReference type="ChEBI" id="CHEBI:29105"/>
    </ligand>
</feature>
<dbReference type="GO" id="GO:0046983">
    <property type="term" value="F:protein dimerization activity"/>
    <property type="evidence" value="ECO:0007669"/>
    <property type="project" value="UniProtKB-UniRule"/>
</dbReference>
<dbReference type="GO" id="GO:0051603">
    <property type="term" value="P:proteolysis involved in protein catabolic process"/>
    <property type="evidence" value="ECO:0007669"/>
    <property type="project" value="TreeGrafter"/>
</dbReference>
<sequence>MARTGDGGYQPTCTFCGKAPREVRKLIAGPSPYAICDGCVGLCNELIAEEAGGRTAEGPGAPPKPQEIRALLDRYVVGQEQAKKALSVAVYNHYKRVRSESDRPRDEDV</sequence>
<dbReference type="RefSeq" id="WP_309485840.1">
    <property type="nucleotide sequence ID" value="NZ_QEIM01000140.1"/>
</dbReference>
<dbReference type="GO" id="GO:0051082">
    <property type="term" value="F:unfolded protein binding"/>
    <property type="evidence" value="ECO:0007669"/>
    <property type="project" value="UniProtKB-UniRule"/>
</dbReference>
<dbReference type="EMBL" id="QEIN01000136">
    <property type="protein sequence ID" value="RCV56058.1"/>
    <property type="molecule type" value="Genomic_DNA"/>
</dbReference>
<dbReference type="Gene3D" id="6.20.220.10">
    <property type="entry name" value="ClpX chaperone, C4-type zinc finger domain"/>
    <property type="match status" value="1"/>
</dbReference>
<keyword evidence="1" id="KW-0862">Zinc</keyword>
<dbReference type="InterPro" id="IPR050052">
    <property type="entry name" value="ATP-dep_Clp_protease_ClpX"/>
</dbReference>
<name>A0A368T2M7_9ACTN</name>
<feature type="non-terminal residue" evidence="3">
    <location>
        <position position="109"/>
    </location>
</feature>
<proteinExistence type="inferred from homology"/>
<dbReference type="GO" id="GO:0005524">
    <property type="term" value="F:ATP binding"/>
    <property type="evidence" value="ECO:0007669"/>
    <property type="project" value="UniProtKB-KW"/>
</dbReference>
<evidence type="ECO:0000313" key="4">
    <source>
        <dbReference type="Proteomes" id="UP000253318"/>
    </source>
</evidence>
<dbReference type="InterPro" id="IPR010603">
    <property type="entry name" value="Znf_CppX_C4"/>
</dbReference>
<dbReference type="Proteomes" id="UP000253318">
    <property type="component" value="Unassembled WGS sequence"/>
</dbReference>
<comment type="caution">
    <text evidence="3">The sequence shown here is derived from an EMBL/GenBank/DDBJ whole genome shotgun (WGS) entry which is preliminary data.</text>
</comment>
<dbReference type="InterPro" id="IPR027417">
    <property type="entry name" value="P-loop_NTPase"/>
</dbReference>
<keyword evidence="3" id="KW-0378">Hydrolase</keyword>
<dbReference type="GO" id="GO:0008270">
    <property type="term" value="F:zinc ion binding"/>
    <property type="evidence" value="ECO:0007669"/>
    <property type="project" value="UniProtKB-UniRule"/>
</dbReference>
<evidence type="ECO:0000313" key="3">
    <source>
        <dbReference type="EMBL" id="RCV56058.1"/>
    </source>
</evidence>